<keyword evidence="3" id="KW-0378">Hydrolase</keyword>
<dbReference type="REBASE" id="311023">
    <property type="entry name" value="M2.MspA4ORF14705P"/>
</dbReference>
<dbReference type="InterPro" id="IPR029063">
    <property type="entry name" value="SAM-dependent_MTases_sf"/>
</dbReference>
<dbReference type="RefSeq" id="WP_135472904.1">
    <property type="nucleotide sequence ID" value="NZ_CP039394.1"/>
</dbReference>
<evidence type="ECO:0000256" key="4">
    <source>
        <dbReference type="SAM" id="Coils"/>
    </source>
</evidence>
<dbReference type="SUPFAM" id="SSF53335">
    <property type="entry name" value="S-adenosyl-L-methionine-dependent methyltransferases"/>
    <property type="match status" value="1"/>
</dbReference>
<feature type="coiled-coil region" evidence="4">
    <location>
        <begin position="404"/>
        <end position="431"/>
    </location>
</feature>
<dbReference type="AlphaFoldDB" id="A0A4P7VS34"/>
<protein>
    <submittedName>
        <fullName evidence="6">DNA methylase</fullName>
    </submittedName>
</protein>
<dbReference type="KEGG" id="mgod:E7746_14720"/>
<feature type="domain" description="Helicase ATP-binding" evidence="5">
    <location>
        <begin position="40"/>
        <end position="187"/>
    </location>
</feature>
<sequence>MNTAYQDFLSTKIQRVADSGFDIEESQLNPQLFDFQRYCVRWALKRGRSAIFAGCGNGKTIMQLEWAQQVAKRESRPVLILAPLSVSRQTIADGSEFGYEIHRYSDTLPADAKLVITNYEQLDNIDESRFIGVVLDESSILKNFTGHYRNAITAKFKHTLYKLCCSATPSPNDLNEIGNHSEFLNVLDAQDMRSKWFVREDGMNNYRLKGHAKADFYGWIASWAIVFENPADIGFIETGKRFKLPPLNYITHMVETAPQAGQLFAGGIVNATNFNAELRKTKTERLEIAAKIANETEGQVLIWIKQNEEGDILRQLLPDAVEVRGSDKDDVKERRLLDFADGKIRILISKAKICGYGMNFQSCGTQVFVAPDFSFEDFYQQVRRSYRFGRTDAVNIHLIITDTMQNARAIIEQKQARFEEMQREINRNVNEHKYGLLNDYTYEEYRDDYVLLMKGDTTIEISRIPDNSVDLIIFSPPFSSLFTYSNYIHDMGNNENHEDFFKQYAFLLKELYRILKPGRLMCCHTKDLGVYKNSSGYTGMYDFTGEHTRAVLAEGFKLHSKVTIWCDPVLEMQRTKTQRLLYKQVTSDSSKTGIGMAEYITIFKKWEGDEADWEPIKNLNRDNFPLETWQRWASPVWMDIKRTDVLNGAEGTAQGDEKHICPLQLSVIERLIHLWSNEGEVVFTPFLGIGSEVYVAVKNNRRGIGCELKDSYFATAVKNIKNAEQEVNTPSLFDF</sequence>
<name>A0A4P7VS34_9BACT</name>
<dbReference type="Gene3D" id="3.40.50.300">
    <property type="entry name" value="P-loop containing nucleotide triphosphate hydrolases"/>
    <property type="match status" value="2"/>
</dbReference>
<dbReference type="GO" id="GO:0006281">
    <property type="term" value="P:DNA repair"/>
    <property type="evidence" value="ECO:0007669"/>
    <property type="project" value="TreeGrafter"/>
</dbReference>
<organism evidence="6 7">
    <name type="scientific">Muribaculum gordoncarteri</name>
    <dbReference type="NCBI Taxonomy" id="2530390"/>
    <lineage>
        <taxon>Bacteria</taxon>
        <taxon>Pseudomonadati</taxon>
        <taxon>Bacteroidota</taxon>
        <taxon>Bacteroidia</taxon>
        <taxon>Bacteroidales</taxon>
        <taxon>Muribaculaceae</taxon>
        <taxon>Muribaculum</taxon>
    </lineage>
</organism>
<dbReference type="InterPro" id="IPR014001">
    <property type="entry name" value="Helicase_ATP-bd"/>
</dbReference>
<evidence type="ECO:0000313" key="7">
    <source>
        <dbReference type="Proteomes" id="UP000297031"/>
    </source>
</evidence>
<evidence type="ECO:0000313" key="6">
    <source>
        <dbReference type="EMBL" id="QCD37189.1"/>
    </source>
</evidence>
<evidence type="ECO:0000256" key="2">
    <source>
        <dbReference type="ARBA" id="ARBA00022679"/>
    </source>
</evidence>
<dbReference type="GO" id="GO:0032259">
    <property type="term" value="P:methylation"/>
    <property type="evidence" value="ECO:0007669"/>
    <property type="project" value="UniProtKB-KW"/>
</dbReference>
<accession>A0A4P7VS34</accession>
<keyword evidence="6" id="KW-0614">Plasmid</keyword>
<dbReference type="PROSITE" id="PS51192">
    <property type="entry name" value="HELICASE_ATP_BIND_1"/>
    <property type="match status" value="1"/>
</dbReference>
<dbReference type="OrthoDB" id="9800801at2"/>
<geneLocation type="plasmid" evidence="7">
    <name>ptaa-4-1</name>
</geneLocation>
<dbReference type="Pfam" id="PF01555">
    <property type="entry name" value="N6_N4_Mtase"/>
    <property type="match status" value="1"/>
</dbReference>
<dbReference type="InterPro" id="IPR001650">
    <property type="entry name" value="Helicase_C-like"/>
</dbReference>
<keyword evidence="2" id="KW-0808">Transferase</keyword>
<reference evidence="6 7" key="1">
    <citation type="submission" date="2019-02" db="EMBL/GenBank/DDBJ databases">
        <title>Isolation and identification of novel species under the genus Muribaculum.</title>
        <authorList>
            <person name="Miyake S."/>
            <person name="Ding Y."/>
            <person name="Low A."/>
            <person name="Soh M."/>
            <person name="Seedorf H."/>
        </authorList>
    </citation>
    <scope>NUCLEOTIDE SEQUENCE [LARGE SCALE GENOMIC DNA]</scope>
    <source>
        <strain evidence="6 7">TLL-A4</strain>
        <plasmid evidence="7">ptaa-4-1</plasmid>
    </source>
</reference>
<dbReference type="GO" id="GO:0003677">
    <property type="term" value="F:DNA binding"/>
    <property type="evidence" value="ECO:0007669"/>
    <property type="project" value="InterPro"/>
</dbReference>
<dbReference type="GO" id="GO:0031297">
    <property type="term" value="P:replication fork processing"/>
    <property type="evidence" value="ECO:0007669"/>
    <property type="project" value="TreeGrafter"/>
</dbReference>
<proteinExistence type="predicted"/>
<dbReference type="EMBL" id="CP039394">
    <property type="protein sequence ID" value="QCD37189.1"/>
    <property type="molecule type" value="Genomic_DNA"/>
</dbReference>
<dbReference type="SMART" id="SM00487">
    <property type="entry name" value="DEXDc"/>
    <property type="match status" value="1"/>
</dbReference>
<dbReference type="Gene3D" id="3.40.50.150">
    <property type="entry name" value="Vaccinia Virus protein VP39"/>
    <property type="match status" value="1"/>
</dbReference>
<dbReference type="GeneID" id="82151215"/>
<evidence type="ECO:0000259" key="5">
    <source>
        <dbReference type="PROSITE" id="PS51192"/>
    </source>
</evidence>
<dbReference type="GO" id="GO:0016787">
    <property type="term" value="F:hydrolase activity"/>
    <property type="evidence" value="ECO:0007669"/>
    <property type="project" value="UniProtKB-KW"/>
</dbReference>
<dbReference type="PANTHER" id="PTHR45766:SF6">
    <property type="entry name" value="SWI_SNF-RELATED MATRIX-ASSOCIATED ACTIN-DEPENDENT REGULATOR OF CHROMATIN SUBFAMILY A-LIKE PROTEIN 1"/>
    <property type="match status" value="1"/>
</dbReference>
<dbReference type="GO" id="GO:0008170">
    <property type="term" value="F:N-methyltransferase activity"/>
    <property type="evidence" value="ECO:0007669"/>
    <property type="project" value="InterPro"/>
</dbReference>
<dbReference type="Pfam" id="PF00271">
    <property type="entry name" value="Helicase_C"/>
    <property type="match status" value="1"/>
</dbReference>
<dbReference type="PANTHER" id="PTHR45766">
    <property type="entry name" value="DNA ANNEALING HELICASE AND ENDONUCLEASE ZRANB3 FAMILY MEMBER"/>
    <property type="match status" value="1"/>
</dbReference>
<dbReference type="InterPro" id="IPR002941">
    <property type="entry name" value="DNA_methylase_N4/N6"/>
</dbReference>
<dbReference type="PRINTS" id="PR00508">
    <property type="entry name" value="S21N4MTFRASE"/>
</dbReference>
<keyword evidence="7" id="KW-1185">Reference proteome</keyword>
<dbReference type="SUPFAM" id="SSF52540">
    <property type="entry name" value="P-loop containing nucleoside triphosphate hydrolases"/>
    <property type="match status" value="2"/>
</dbReference>
<dbReference type="InterPro" id="IPR027417">
    <property type="entry name" value="P-loop_NTPase"/>
</dbReference>
<dbReference type="Proteomes" id="UP000297031">
    <property type="component" value="Plasmid pTAA-4-1"/>
</dbReference>
<keyword evidence="1 6" id="KW-0489">Methyltransferase</keyword>
<gene>
    <name evidence="6" type="ORF">E7746_14720</name>
</gene>
<dbReference type="InterPro" id="IPR001091">
    <property type="entry name" value="RM_Methyltransferase"/>
</dbReference>
<evidence type="ECO:0000256" key="3">
    <source>
        <dbReference type="ARBA" id="ARBA00022801"/>
    </source>
</evidence>
<evidence type="ECO:0000256" key="1">
    <source>
        <dbReference type="ARBA" id="ARBA00022603"/>
    </source>
</evidence>
<keyword evidence="4" id="KW-0175">Coiled coil</keyword>